<dbReference type="PROSITE" id="PS00698">
    <property type="entry name" value="GH9_3"/>
    <property type="match status" value="1"/>
</dbReference>
<dbReference type="Pfam" id="PF02018">
    <property type="entry name" value="CBM_4_9"/>
    <property type="match status" value="1"/>
</dbReference>
<dbReference type="InterPro" id="IPR003305">
    <property type="entry name" value="CenC_carb-bd"/>
</dbReference>
<dbReference type="InterPro" id="IPR004197">
    <property type="entry name" value="Cellulase_Ig-like"/>
</dbReference>
<evidence type="ECO:0000256" key="2">
    <source>
        <dbReference type="ARBA" id="ARBA00022801"/>
    </source>
</evidence>
<organism evidence="13 14">
    <name type="scientific">Polyangium mundeleinium</name>
    <dbReference type="NCBI Taxonomy" id="2995306"/>
    <lineage>
        <taxon>Bacteria</taxon>
        <taxon>Pseudomonadati</taxon>
        <taxon>Myxococcota</taxon>
        <taxon>Polyangia</taxon>
        <taxon>Polyangiales</taxon>
        <taxon>Polyangiaceae</taxon>
        <taxon>Polyangium</taxon>
    </lineage>
</organism>
<dbReference type="InterPro" id="IPR001701">
    <property type="entry name" value="Glyco_hydro_9"/>
</dbReference>
<dbReference type="CDD" id="cd02850">
    <property type="entry name" value="E_set_Cellulase_N"/>
    <property type="match status" value="1"/>
</dbReference>
<keyword evidence="14" id="KW-1185">Reference proteome</keyword>
<dbReference type="PROSITE" id="PS51257">
    <property type="entry name" value="PROKAR_LIPOPROTEIN"/>
    <property type="match status" value="1"/>
</dbReference>
<feature type="active site" evidence="7">
    <location>
        <position position="756"/>
    </location>
</feature>
<keyword evidence="5 6" id="KW-0624">Polysaccharide degradation</keyword>
<dbReference type="InterPro" id="IPR012341">
    <property type="entry name" value="6hp_glycosidase-like_sf"/>
</dbReference>
<evidence type="ECO:0000256" key="9">
    <source>
        <dbReference type="SAM" id="MobiDB-lite"/>
    </source>
</evidence>
<accession>A0ABT5EX25</accession>
<dbReference type="PROSITE" id="PS00592">
    <property type="entry name" value="GH9_2"/>
    <property type="match status" value="1"/>
</dbReference>
<evidence type="ECO:0000259" key="12">
    <source>
        <dbReference type="Pfam" id="PF02927"/>
    </source>
</evidence>
<evidence type="ECO:0000259" key="11">
    <source>
        <dbReference type="Pfam" id="PF02018"/>
    </source>
</evidence>
<dbReference type="SUPFAM" id="SSF49785">
    <property type="entry name" value="Galactose-binding domain-like"/>
    <property type="match status" value="1"/>
</dbReference>
<keyword evidence="8" id="KW-0732">Signal</keyword>
<evidence type="ECO:0000256" key="6">
    <source>
        <dbReference type="PROSITE-ProRule" id="PRU10059"/>
    </source>
</evidence>
<keyword evidence="3 6" id="KW-0119">Carbohydrate metabolism</keyword>
<dbReference type="EC" id="3.2.1.4" evidence="8"/>
<feature type="active site" evidence="7">
    <location>
        <position position="765"/>
    </location>
</feature>
<dbReference type="InterPro" id="IPR018221">
    <property type="entry name" value="Glyco_hydro_9_His_AS"/>
</dbReference>
<feature type="domain" description="Cellulase Ig-like" evidence="12">
    <location>
        <begin position="214"/>
        <end position="295"/>
    </location>
</feature>
<dbReference type="Gene3D" id="1.50.10.10">
    <property type="match status" value="1"/>
</dbReference>
<gene>
    <name evidence="13" type="ORF">POL67_29385</name>
</gene>
<dbReference type="InterPro" id="IPR013783">
    <property type="entry name" value="Ig-like_fold"/>
</dbReference>
<keyword evidence="8" id="KW-0136">Cellulose degradation</keyword>
<keyword evidence="2 6" id="KW-0378">Hydrolase</keyword>
<evidence type="ECO:0000259" key="10">
    <source>
        <dbReference type="Pfam" id="PF00759"/>
    </source>
</evidence>
<feature type="domain" description="CBM-cenC" evidence="11">
    <location>
        <begin position="52"/>
        <end position="179"/>
    </location>
</feature>
<dbReference type="InterPro" id="IPR033126">
    <property type="entry name" value="Glyco_hydro_9_Asp/Glu_AS"/>
</dbReference>
<keyword evidence="4 6" id="KW-0326">Glycosidase</keyword>
<protein>
    <recommendedName>
        <fullName evidence="8">Endoglucanase</fullName>
        <ecNumber evidence="8">3.2.1.4</ecNumber>
    </recommendedName>
</protein>
<evidence type="ECO:0000256" key="4">
    <source>
        <dbReference type="ARBA" id="ARBA00023295"/>
    </source>
</evidence>
<dbReference type="RefSeq" id="WP_271923026.1">
    <property type="nucleotide sequence ID" value="NZ_JAQNDO010000001.1"/>
</dbReference>
<evidence type="ECO:0000256" key="1">
    <source>
        <dbReference type="ARBA" id="ARBA00007072"/>
    </source>
</evidence>
<dbReference type="Gene3D" id="2.60.120.260">
    <property type="entry name" value="Galactose-binding domain-like"/>
    <property type="match status" value="1"/>
</dbReference>
<evidence type="ECO:0000256" key="5">
    <source>
        <dbReference type="ARBA" id="ARBA00023326"/>
    </source>
</evidence>
<dbReference type="Gene3D" id="2.60.40.10">
    <property type="entry name" value="Immunoglobulins"/>
    <property type="match status" value="1"/>
</dbReference>
<evidence type="ECO:0000313" key="14">
    <source>
        <dbReference type="Proteomes" id="UP001221411"/>
    </source>
</evidence>
<dbReference type="EMBL" id="JAQNDO010000001">
    <property type="protein sequence ID" value="MDC0745482.1"/>
    <property type="molecule type" value="Genomic_DNA"/>
</dbReference>
<feature type="region of interest" description="Disordered" evidence="9">
    <location>
        <begin position="22"/>
        <end position="60"/>
    </location>
</feature>
<dbReference type="Proteomes" id="UP001221411">
    <property type="component" value="Unassembled WGS sequence"/>
</dbReference>
<feature type="chain" id="PRO_5045005766" description="Endoglucanase" evidence="8">
    <location>
        <begin position="24"/>
        <end position="787"/>
    </location>
</feature>
<evidence type="ECO:0000256" key="3">
    <source>
        <dbReference type="ARBA" id="ARBA00023277"/>
    </source>
</evidence>
<reference evidence="13 14" key="1">
    <citation type="submission" date="2022-11" db="EMBL/GenBank/DDBJ databases">
        <title>Minimal conservation of predation-associated metabolite biosynthetic gene clusters underscores biosynthetic potential of Myxococcota including descriptions for ten novel species: Archangium lansinium sp. nov., Myxococcus landrumus sp. nov., Nannocystis bai.</title>
        <authorList>
            <person name="Ahearne A."/>
            <person name="Stevens C."/>
            <person name="Dowd S."/>
        </authorList>
    </citation>
    <scope>NUCLEOTIDE SEQUENCE [LARGE SCALE GENOMIC DNA]</scope>
    <source>
        <strain evidence="13 14">RJM3</strain>
    </source>
</reference>
<proteinExistence type="inferred from homology"/>
<dbReference type="Pfam" id="PF02927">
    <property type="entry name" value="CelD_N"/>
    <property type="match status" value="1"/>
</dbReference>
<evidence type="ECO:0000256" key="7">
    <source>
        <dbReference type="PROSITE-ProRule" id="PRU10060"/>
    </source>
</evidence>
<feature type="domain" description="Glycoside hydrolase family 9" evidence="10">
    <location>
        <begin position="305"/>
        <end position="777"/>
    </location>
</feature>
<dbReference type="SUPFAM" id="SSF48208">
    <property type="entry name" value="Six-hairpin glycosidases"/>
    <property type="match status" value="1"/>
</dbReference>
<evidence type="ECO:0000313" key="13">
    <source>
        <dbReference type="EMBL" id="MDC0745482.1"/>
    </source>
</evidence>
<name>A0ABT5EX25_9BACT</name>
<sequence length="787" mass="84523">MRNATSSSTLCLALLLSGCTPGAASQDPNAPSSDPGPAPVANGPQVAPQTGNNLLKNSDFEDGTSLPWTTSFTAPAAGKAAVENGAFCLKIDEKGANPWDAQVRHREMVVKRGHTYTVRFKAWASKATRVRPKVGMAGPPYAEYWSSTIELKTKPQRFEGAFVMGRGDDPTAELAFHMGGGLAAEGGVTICLDDIRLDDPDFKAPPPPPQVKLPKVRVNQVGYFPGLVKKAIVKAAPNKPLAWEIVREGKESVAKGTTAVFGDDPASGEHVHVVDFTSFAKVGDKYELRVEGETSFPFNVRKDLYGKLKYDALAYFYHNRSGMPITMPHAGEEKWARPAGHTSDKSVPCAPGTGCSYSLDVSGGWYDAGDHGKYVVNGGISVWTMLAQYERVKHLGTSAADFGDGKLAIPENKNGVPDILDEARYELEWMLKMQVPDGQPRAGMVHHKVHDEKWTGLGLAPHEANMKRFLRPPSTAATLNLAANAAQAARIWKTLDPAFSEKTLAAAEKAWAAAKANPAVYAPPSDNQGGGPYDDIDVSDEFYWAAAELFITTGKEEYQTAFTKSKHYMAVPQTGAFTGSGSSTSMTWQMTQALGTISLAVVPNKLDKDLVAAMRSSVVAAADAYLGILDAEGYRLPFKAGGSKKYPWGSNSFLLNNLVILALSHDFTGKPKYLGGAIEGMDYLLGKNPMVQSYVTGYGSNPLKNPHHRFWANQVDAKFPTAPPGAVSGGPNSGLDDPYGQAAGLAGCAPQKCFVDHIEAWGLNEITINWNAPLAWIAAFLDEKGRL</sequence>
<evidence type="ECO:0000256" key="8">
    <source>
        <dbReference type="RuleBase" id="RU361166"/>
    </source>
</evidence>
<dbReference type="InterPro" id="IPR014756">
    <property type="entry name" value="Ig_E-set"/>
</dbReference>
<dbReference type="InterPro" id="IPR008979">
    <property type="entry name" value="Galactose-bd-like_sf"/>
</dbReference>
<dbReference type="PANTHER" id="PTHR22298">
    <property type="entry name" value="ENDO-1,4-BETA-GLUCANASE"/>
    <property type="match status" value="1"/>
</dbReference>
<dbReference type="InterPro" id="IPR008928">
    <property type="entry name" value="6-hairpin_glycosidase_sf"/>
</dbReference>
<dbReference type="GO" id="GO:0016787">
    <property type="term" value="F:hydrolase activity"/>
    <property type="evidence" value="ECO:0007669"/>
    <property type="project" value="UniProtKB-KW"/>
</dbReference>
<dbReference type="Pfam" id="PF00759">
    <property type="entry name" value="Glyco_hydro_9"/>
    <property type="match status" value="1"/>
</dbReference>
<comment type="similarity">
    <text evidence="1 6 8">Belongs to the glycosyl hydrolase 9 (cellulase E) family.</text>
</comment>
<comment type="caution">
    <text evidence="13">The sequence shown here is derived from an EMBL/GenBank/DDBJ whole genome shotgun (WGS) entry which is preliminary data.</text>
</comment>
<dbReference type="SUPFAM" id="SSF81296">
    <property type="entry name" value="E set domains"/>
    <property type="match status" value="1"/>
</dbReference>
<feature type="active site" evidence="6">
    <location>
        <position position="707"/>
    </location>
</feature>
<feature type="signal peptide" evidence="8">
    <location>
        <begin position="1"/>
        <end position="23"/>
    </location>
</feature>
<comment type="catalytic activity">
    <reaction evidence="8">
        <text>Endohydrolysis of (1-&gt;4)-beta-D-glucosidic linkages in cellulose, lichenin and cereal beta-D-glucans.</text>
        <dbReference type="EC" id="3.2.1.4"/>
    </reaction>
</comment>
<feature type="compositionally biased region" description="Polar residues" evidence="9">
    <location>
        <begin position="47"/>
        <end position="56"/>
    </location>
</feature>